<comment type="caution">
    <text evidence="1">The sequence shown here is derived from an EMBL/GenBank/DDBJ whole genome shotgun (WGS) entry which is preliminary data.</text>
</comment>
<accession>A0A0F9C089</accession>
<gene>
    <name evidence="1" type="ORF">LCGC14_2726550</name>
</gene>
<reference evidence="1" key="1">
    <citation type="journal article" date="2015" name="Nature">
        <title>Complex archaea that bridge the gap between prokaryotes and eukaryotes.</title>
        <authorList>
            <person name="Spang A."/>
            <person name="Saw J.H."/>
            <person name="Jorgensen S.L."/>
            <person name="Zaremba-Niedzwiedzka K."/>
            <person name="Martijn J."/>
            <person name="Lind A.E."/>
            <person name="van Eijk R."/>
            <person name="Schleper C."/>
            <person name="Guy L."/>
            <person name="Ettema T.J."/>
        </authorList>
    </citation>
    <scope>NUCLEOTIDE SEQUENCE</scope>
</reference>
<dbReference type="EMBL" id="LAZR01049249">
    <property type="protein sequence ID" value="KKK90091.1"/>
    <property type="molecule type" value="Genomic_DNA"/>
</dbReference>
<name>A0A0F9C089_9ZZZZ</name>
<proteinExistence type="predicted"/>
<evidence type="ECO:0000313" key="1">
    <source>
        <dbReference type="EMBL" id="KKK90091.1"/>
    </source>
</evidence>
<sequence>MEAGTIIRAYIARCMVCHGEEILKDDNSGYMTKAVMEWSLRKFSGWSKTKNGWKCNYCLTRK</sequence>
<dbReference type="AlphaFoldDB" id="A0A0F9C089"/>
<protein>
    <submittedName>
        <fullName evidence="1">Uncharacterized protein</fullName>
    </submittedName>
</protein>
<organism evidence="1">
    <name type="scientific">marine sediment metagenome</name>
    <dbReference type="NCBI Taxonomy" id="412755"/>
    <lineage>
        <taxon>unclassified sequences</taxon>
        <taxon>metagenomes</taxon>
        <taxon>ecological metagenomes</taxon>
    </lineage>
</organism>